<comment type="caution">
    <text evidence="1">The sequence shown here is derived from an EMBL/GenBank/DDBJ whole genome shotgun (WGS) entry which is preliminary data.</text>
</comment>
<evidence type="ECO:0000313" key="2">
    <source>
        <dbReference type="Proteomes" id="UP000299102"/>
    </source>
</evidence>
<name>A0A4C1Z2F4_EUMVA</name>
<reference evidence="1 2" key="1">
    <citation type="journal article" date="2019" name="Commun. Biol.">
        <title>The bagworm genome reveals a unique fibroin gene that provides high tensile strength.</title>
        <authorList>
            <person name="Kono N."/>
            <person name="Nakamura H."/>
            <person name="Ohtoshi R."/>
            <person name="Tomita M."/>
            <person name="Numata K."/>
            <person name="Arakawa K."/>
        </authorList>
    </citation>
    <scope>NUCLEOTIDE SEQUENCE [LARGE SCALE GENOMIC DNA]</scope>
</reference>
<evidence type="ECO:0000313" key="1">
    <source>
        <dbReference type="EMBL" id="GBP81333.1"/>
    </source>
</evidence>
<proteinExistence type="predicted"/>
<protein>
    <submittedName>
        <fullName evidence="1">Uncharacterized protein</fullName>
    </submittedName>
</protein>
<gene>
    <name evidence="1" type="ORF">EVAR_53727_1</name>
</gene>
<dbReference type="AlphaFoldDB" id="A0A4C1Z2F4"/>
<accession>A0A4C1Z2F4</accession>
<dbReference type="EMBL" id="BGZK01001506">
    <property type="protein sequence ID" value="GBP81333.1"/>
    <property type="molecule type" value="Genomic_DNA"/>
</dbReference>
<organism evidence="1 2">
    <name type="scientific">Eumeta variegata</name>
    <name type="common">Bagworm moth</name>
    <name type="synonym">Eumeta japonica</name>
    <dbReference type="NCBI Taxonomy" id="151549"/>
    <lineage>
        <taxon>Eukaryota</taxon>
        <taxon>Metazoa</taxon>
        <taxon>Ecdysozoa</taxon>
        <taxon>Arthropoda</taxon>
        <taxon>Hexapoda</taxon>
        <taxon>Insecta</taxon>
        <taxon>Pterygota</taxon>
        <taxon>Neoptera</taxon>
        <taxon>Endopterygota</taxon>
        <taxon>Lepidoptera</taxon>
        <taxon>Glossata</taxon>
        <taxon>Ditrysia</taxon>
        <taxon>Tineoidea</taxon>
        <taxon>Psychidae</taxon>
        <taxon>Oiketicinae</taxon>
        <taxon>Eumeta</taxon>
    </lineage>
</organism>
<sequence>MSFEKILFHMQDLKRTAMILQKPHGCGICPQQKFIAAYTPAQEETRSLTTDGLTKQTLHITTSNALPGPHKLAKQAKSHGMRTKKSRVLTIYEAGSSL</sequence>
<dbReference type="Proteomes" id="UP000299102">
    <property type="component" value="Unassembled WGS sequence"/>
</dbReference>
<keyword evidence="2" id="KW-1185">Reference proteome</keyword>